<sequence>MHDLDRDGTRLPYGLAEDGRLAHVSEVASGLACRCRCPGCGERLVARKGAIKVHHFAHHVDRACVGAWETTLHRLAKEIVLEARDILLPDAVAEVDGLRQDVAFATVFPYEAAEAEVDMGGLRPDAVIRGRGRELLLEFHVRHPCGPEKLALLRERNLPAVEIDLSRVPRHASRAEHAEHVLRAAPRHWLHNAKVAVEEERLRRIAAERAAVEKRRLQRLHGRIADEIAGAWVEPVSPGHSSWRIRAVDAGFGGFVGRAVPGDGCFAVVAETWQAAFLDHVAIGAAGHWVTGDAALRTLQKRQMLKAPFQIRRNWEPELVAHIQERVPGFRPPHEVIADYADWLAERGLLMRVRQGWVAAQTVGWEARQRMEAASEARRRQGELQDKLGTMLKAAGLPWADTAGWLERAVPEFGAVPRVLAEEGGEGFGRLMRRLDELERMVQPQASPYEGGLLGLPLDAVRLRRRDEARARQEAARLEREEFARQAAERRRQESGDFVGTLMTRAVALMGQHAGTTWVCDAVSAATGLPLDEGQFALDWQARNRISEAMAGERDRIMATREAERRRLDKEAEAAAVVAGCRSRLEAEVMARFPGQPDWAHMWLRGKHPALGRSPWEQCVDERTLERCRSLLDAARPKGRRR</sequence>
<accession>A0A2C7ABZ2</accession>
<dbReference type="InterPro" id="IPR057253">
    <property type="entry name" value="CoiA-like_N"/>
</dbReference>
<dbReference type="Proteomes" id="UP000223527">
    <property type="component" value="Unassembled WGS sequence"/>
</dbReference>
<evidence type="ECO:0000313" key="2">
    <source>
        <dbReference type="EMBL" id="PHK94604.1"/>
    </source>
</evidence>
<feature type="domain" description="Competence protein CoiA-like N-terminal" evidence="1">
    <location>
        <begin position="35"/>
        <end position="64"/>
    </location>
</feature>
<protein>
    <recommendedName>
        <fullName evidence="1">Competence protein CoiA-like N-terminal domain-containing protein</fullName>
    </recommendedName>
</protein>
<dbReference type="OrthoDB" id="9134102at2"/>
<evidence type="ECO:0000259" key="1">
    <source>
        <dbReference type="Pfam" id="PF25164"/>
    </source>
</evidence>
<keyword evidence="3" id="KW-1185">Reference proteome</keyword>
<dbReference type="EMBL" id="PDNU01000022">
    <property type="protein sequence ID" value="PHK94604.1"/>
    <property type="molecule type" value="Genomic_DNA"/>
</dbReference>
<proteinExistence type="predicted"/>
<evidence type="ECO:0000313" key="3">
    <source>
        <dbReference type="Proteomes" id="UP000223527"/>
    </source>
</evidence>
<dbReference type="Pfam" id="PF25164">
    <property type="entry name" value="CoiA_N"/>
    <property type="match status" value="1"/>
</dbReference>
<dbReference type="RefSeq" id="WP_099095872.1">
    <property type="nucleotide sequence ID" value="NZ_PDNU01000022.1"/>
</dbReference>
<reference evidence="2 3" key="1">
    <citation type="submission" date="2017-10" db="EMBL/GenBank/DDBJ databases">
        <authorList>
            <person name="Banno H."/>
            <person name="Chua N.-H."/>
        </authorList>
    </citation>
    <scope>NUCLEOTIDE SEQUENCE [LARGE SCALE GENOMIC DNA]</scope>
    <source>
        <strain evidence="2 3">YW11</strain>
    </source>
</reference>
<dbReference type="AlphaFoldDB" id="A0A2C7ABZ2"/>
<gene>
    <name evidence="2" type="ORF">CR162_12465</name>
</gene>
<comment type="caution">
    <text evidence="2">The sequence shown here is derived from an EMBL/GenBank/DDBJ whole genome shotgun (WGS) entry which is preliminary data.</text>
</comment>
<organism evidence="2 3">
    <name type="scientific">Teichococcus rhizosphaerae</name>
    <dbReference type="NCBI Taxonomy" id="1335062"/>
    <lineage>
        <taxon>Bacteria</taxon>
        <taxon>Pseudomonadati</taxon>
        <taxon>Pseudomonadota</taxon>
        <taxon>Alphaproteobacteria</taxon>
        <taxon>Acetobacterales</taxon>
        <taxon>Roseomonadaceae</taxon>
        <taxon>Roseomonas</taxon>
    </lineage>
</organism>
<name>A0A2C7ABZ2_9PROT</name>